<protein>
    <recommendedName>
        <fullName evidence="5">Integral membrane protein</fullName>
    </recommendedName>
</protein>
<keyword evidence="2" id="KW-0472">Membrane</keyword>
<dbReference type="Proteomes" id="UP001217485">
    <property type="component" value="Unassembled WGS sequence"/>
</dbReference>
<keyword evidence="2" id="KW-1133">Transmembrane helix</keyword>
<dbReference type="RefSeq" id="WP_272102667.1">
    <property type="nucleotide sequence ID" value="NZ_JAQNDK010000005.1"/>
</dbReference>
<evidence type="ECO:0000256" key="1">
    <source>
        <dbReference type="SAM" id="MobiDB-lite"/>
    </source>
</evidence>
<feature type="transmembrane region" description="Helical" evidence="2">
    <location>
        <begin position="56"/>
        <end position="76"/>
    </location>
</feature>
<name>A0ABT5CFG7_9BACT</name>
<evidence type="ECO:0008006" key="5">
    <source>
        <dbReference type="Google" id="ProtNLM"/>
    </source>
</evidence>
<sequence>MATLSTSAWVLHELGLAAGFGGPLFGRLALRQAVKDIHSEAERGKVLADAWQRYNLVNAISLGTAAATWFIGRTVISGRSIDRETRDLVRLKDILLGATLATSVASMMGGQQMREEAPDGGAPLLKEDEAPGPRWPARATARQRLLGVMGPLNIALTAGVIGVTTVLAMKSGRSAKWSLLSRLLP</sequence>
<comment type="caution">
    <text evidence="3">The sequence shown here is derived from an EMBL/GenBank/DDBJ whole genome shotgun (WGS) entry which is preliminary data.</text>
</comment>
<keyword evidence="2" id="KW-0812">Transmembrane</keyword>
<organism evidence="3 4">
    <name type="scientific">Sorangium atrum</name>
    <dbReference type="NCBI Taxonomy" id="2995308"/>
    <lineage>
        <taxon>Bacteria</taxon>
        <taxon>Pseudomonadati</taxon>
        <taxon>Myxococcota</taxon>
        <taxon>Polyangia</taxon>
        <taxon>Polyangiales</taxon>
        <taxon>Polyangiaceae</taxon>
        <taxon>Sorangium</taxon>
    </lineage>
</organism>
<reference evidence="3 4" key="1">
    <citation type="submission" date="2023-01" db="EMBL/GenBank/DDBJ databases">
        <title>Minimal conservation of predation-associated metabolite biosynthetic gene clusters underscores biosynthetic potential of Myxococcota including descriptions for ten novel species: Archangium lansinium sp. nov., Myxococcus landrumus sp. nov., Nannocystis bai.</title>
        <authorList>
            <person name="Ahearne A."/>
            <person name="Stevens C."/>
            <person name="Dowd S."/>
        </authorList>
    </citation>
    <scope>NUCLEOTIDE SEQUENCE [LARGE SCALE GENOMIC DNA]</scope>
    <source>
        <strain evidence="3 4">WIWO2</strain>
    </source>
</reference>
<evidence type="ECO:0000313" key="4">
    <source>
        <dbReference type="Proteomes" id="UP001217485"/>
    </source>
</evidence>
<dbReference type="EMBL" id="JAQNDK010000005">
    <property type="protein sequence ID" value="MDC0684539.1"/>
    <property type="molecule type" value="Genomic_DNA"/>
</dbReference>
<accession>A0ABT5CFG7</accession>
<feature type="region of interest" description="Disordered" evidence="1">
    <location>
        <begin position="113"/>
        <end position="133"/>
    </location>
</feature>
<gene>
    <name evidence="3" type="ORF">POL72_42860</name>
</gene>
<evidence type="ECO:0000256" key="2">
    <source>
        <dbReference type="SAM" id="Phobius"/>
    </source>
</evidence>
<proteinExistence type="predicted"/>
<keyword evidence="4" id="KW-1185">Reference proteome</keyword>
<feature type="transmembrane region" description="Helical" evidence="2">
    <location>
        <begin position="145"/>
        <end position="169"/>
    </location>
</feature>
<evidence type="ECO:0000313" key="3">
    <source>
        <dbReference type="EMBL" id="MDC0684539.1"/>
    </source>
</evidence>